<name>A0ABU4V126_9PSEU</name>
<evidence type="ECO:0000256" key="1">
    <source>
        <dbReference type="SAM" id="MobiDB-lite"/>
    </source>
</evidence>
<reference evidence="2 3" key="2">
    <citation type="submission" date="2023-11" db="EMBL/GenBank/DDBJ databases">
        <authorList>
            <person name="Lara A.C."/>
            <person name="Chronakova A."/>
        </authorList>
    </citation>
    <scope>NUCLEOTIDE SEQUENCE [LARGE SCALE GENOMIC DNA]</scope>
    <source>
        <strain evidence="2 3">BCCO 10_0061</strain>
    </source>
</reference>
<sequence length="216" mass="25067">MRDWTRPPAKPLTYRWYDRLLDGRHGRRDGRAGLSGETGWLRALRQLTSEQVSGELVEGQRDLAELTDRRNTSASPVEALRDRLARLELELAEADEEPDLDGPVRLADDRYPPEFATSRRRNAHIAHRQDVERRYFDAQRAFGEAVQLVSMLDREIERLEEVVRLRASMVRAHGSRRIACYWQHFARAHRDHAKKAGETPPRDPDLPWDDEGGRDL</sequence>
<dbReference type="Proteomes" id="UP001285352">
    <property type="component" value="Unassembled WGS sequence"/>
</dbReference>
<evidence type="ECO:0000313" key="2">
    <source>
        <dbReference type="EMBL" id="MDX8145477.1"/>
    </source>
</evidence>
<feature type="compositionally biased region" description="Basic and acidic residues" evidence="1">
    <location>
        <begin position="194"/>
        <end position="216"/>
    </location>
</feature>
<accession>A0ABU4V126</accession>
<evidence type="ECO:0000313" key="3">
    <source>
        <dbReference type="Proteomes" id="UP001285352"/>
    </source>
</evidence>
<gene>
    <name evidence="2" type="ORF">SK854_25430</name>
</gene>
<dbReference type="EMBL" id="JAXAVU010000010">
    <property type="protein sequence ID" value="MDX8145477.1"/>
    <property type="molecule type" value="Genomic_DNA"/>
</dbReference>
<dbReference type="RefSeq" id="WP_319977610.1">
    <property type="nucleotide sequence ID" value="NZ_JAXAVU010000010.1"/>
</dbReference>
<comment type="caution">
    <text evidence="2">The sequence shown here is derived from an EMBL/GenBank/DDBJ whole genome shotgun (WGS) entry which is preliminary data.</text>
</comment>
<keyword evidence="3" id="KW-1185">Reference proteome</keyword>
<proteinExistence type="predicted"/>
<organism evidence="2 3">
    <name type="scientific">Lentzea sokolovensis</name>
    <dbReference type="NCBI Taxonomy" id="3095429"/>
    <lineage>
        <taxon>Bacteria</taxon>
        <taxon>Bacillati</taxon>
        <taxon>Actinomycetota</taxon>
        <taxon>Actinomycetes</taxon>
        <taxon>Pseudonocardiales</taxon>
        <taxon>Pseudonocardiaceae</taxon>
        <taxon>Lentzea</taxon>
    </lineage>
</organism>
<feature type="region of interest" description="Disordered" evidence="1">
    <location>
        <begin position="190"/>
        <end position="216"/>
    </location>
</feature>
<protein>
    <submittedName>
        <fullName evidence="2">Uncharacterized protein</fullName>
    </submittedName>
</protein>
<reference evidence="2 3" key="1">
    <citation type="submission" date="2023-11" db="EMBL/GenBank/DDBJ databases">
        <title>Lentzea sokolovensis, sp. nov., Lentzea kristufkii, sp. nov., and Lentzea miocenensis, sp. nov., rare actinobacteria from Sokolov Coal Basin, Miocene lacustrine sediment, Czech Republic.</title>
        <authorList>
            <person name="Lara A."/>
            <person name="Kotroba L."/>
            <person name="Nouioui I."/>
            <person name="Neumann-Schaal M."/>
            <person name="Mast Y."/>
            <person name="Chronakova A."/>
        </authorList>
    </citation>
    <scope>NUCLEOTIDE SEQUENCE [LARGE SCALE GENOMIC DNA]</scope>
    <source>
        <strain evidence="2 3">BCCO 10_0061</strain>
    </source>
</reference>